<feature type="compositionally biased region" description="Low complexity" evidence="1">
    <location>
        <begin position="63"/>
        <end position="73"/>
    </location>
</feature>
<feature type="region of interest" description="Disordered" evidence="1">
    <location>
        <begin position="1"/>
        <end position="228"/>
    </location>
</feature>
<dbReference type="AlphaFoldDB" id="A0A0R2QA32"/>
<feature type="compositionally biased region" description="Basic and acidic residues" evidence="1">
    <location>
        <begin position="216"/>
        <end position="228"/>
    </location>
</feature>
<sequence length="451" mass="49601">MLTASRLHQVPTPENRGPRRPRREEESGRPSRPARPGGSAGRTDRPAAGRGRPSDSRGERPARPGSRPAGRPAYGQSDGPSRGRPSADRGDRPSYGRGDSTGRPPAGRGRPSADRGDRPSYGRGDSAGRPPAGRGRPPAGRGRPSSDRSDRPSSGRSFRDDDRPVVPQTAAQRKADEVRYRTGGRKNDRDALPRNTQSNEVWKDEGSTRPARGRGPRREEESAPIRLERDERRASAAAMAHVEATVAGSIIAVVGERASKRLIEKLALALDAFERGRYQDAKKIIIPISRDCPGVELIHEIAGLSMYRMGQWRDAADHLEQARALTSGSTLNHPVLADCYRALMRYDKVDELWKELKDASPDPTIVAEGRIVAASALADQGDIQAAVRLMQQSKQDPAKVREHHLREWYVLADLYDRSGDVVQARTIFQRIAKSDADFTDVRDRLETLGSR</sequence>
<feature type="compositionally biased region" description="Low complexity" evidence="1">
    <location>
        <begin position="122"/>
        <end position="143"/>
    </location>
</feature>
<dbReference type="SUPFAM" id="SSF48452">
    <property type="entry name" value="TPR-like"/>
    <property type="match status" value="1"/>
</dbReference>
<dbReference type="EMBL" id="LIBJ01000197">
    <property type="protein sequence ID" value="KRO47077.1"/>
    <property type="molecule type" value="Genomic_DNA"/>
</dbReference>
<feature type="compositionally biased region" description="Basic and acidic residues" evidence="1">
    <location>
        <begin position="173"/>
        <end position="192"/>
    </location>
</feature>
<feature type="compositionally biased region" description="Basic and acidic residues" evidence="1">
    <location>
        <begin position="85"/>
        <end position="94"/>
    </location>
</feature>
<evidence type="ECO:0000256" key="1">
    <source>
        <dbReference type="SAM" id="MobiDB-lite"/>
    </source>
</evidence>
<accession>A0A0R2QA32</accession>
<proteinExistence type="predicted"/>
<protein>
    <recommendedName>
        <fullName evidence="4">Tetratrico peptide repeat group 5 domain-containing protein</fullName>
    </recommendedName>
</protein>
<gene>
    <name evidence="2" type="ORF">ABR75_04460</name>
</gene>
<organism evidence="2 3">
    <name type="scientific">Acidimicrobiia bacterium BACL6 MAG-120924-bin43</name>
    <dbReference type="NCBI Taxonomy" id="1655583"/>
    <lineage>
        <taxon>Bacteria</taxon>
        <taxon>Bacillati</taxon>
        <taxon>Actinomycetota</taxon>
        <taxon>Acidimicrobiia</taxon>
        <taxon>acIV cluster</taxon>
    </lineage>
</organism>
<dbReference type="InterPro" id="IPR011990">
    <property type="entry name" value="TPR-like_helical_dom_sf"/>
</dbReference>
<evidence type="ECO:0000313" key="2">
    <source>
        <dbReference type="EMBL" id="KRO47077.1"/>
    </source>
</evidence>
<dbReference type="Proteomes" id="UP000051017">
    <property type="component" value="Unassembled WGS sequence"/>
</dbReference>
<dbReference type="Pfam" id="PF14559">
    <property type="entry name" value="TPR_19"/>
    <property type="match status" value="1"/>
</dbReference>
<feature type="compositionally biased region" description="Basic and acidic residues" evidence="1">
    <location>
        <begin position="144"/>
        <end position="164"/>
    </location>
</feature>
<evidence type="ECO:0008006" key="4">
    <source>
        <dbReference type="Google" id="ProtNLM"/>
    </source>
</evidence>
<dbReference type="Gene3D" id="1.25.40.10">
    <property type="entry name" value="Tetratricopeptide repeat domain"/>
    <property type="match status" value="1"/>
</dbReference>
<feature type="compositionally biased region" description="Basic and acidic residues" evidence="1">
    <location>
        <begin position="42"/>
        <end position="62"/>
    </location>
</feature>
<feature type="compositionally biased region" description="Basic and acidic residues" evidence="1">
    <location>
        <begin position="111"/>
        <end position="120"/>
    </location>
</feature>
<name>A0A0R2QA32_9ACTN</name>
<evidence type="ECO:0000313" key="3">
    <source>
        <dbReference type="Proteomes" id="UP000051017"/>
    </source>
</evidence>
<reference evidence="2 3" key="1">
    <citation type="submission" date="2015-10" db="EMBL/GenBank/DDBJ databases">
        <title>Metagenome-Assembled Genomes uncover a global brackish microbiome.</title>
        <authorList>
            <person name="Hugerth L.W."/>
            <person name="Larsson J."/>
            <person name="Alneberg J."/>
            <person name="Lindh M.V."/>
            <person name="Legrand C."/>
            <person name="Pinhassi J."/>
            <person name="Andersson A.F."/>
        </authorList>
    </citation>
    <scope>NUCLEOTIDE SEQUENCE [LARGE SCALE GENOMIC DNA]</scope>
    <source>
        <strain evidence="2">BACL6 MAG-120924-bin43</strain>
    </source>
</reference>
<comment type="caution">
    <text evidence="2">The sequence shown here is derived from an EMBL/GenBank/DDBJ whole genome shotgun (WGS) entry which is preliminary data.</text>
</comment>